<sequence length="1035" mass="114927">MSLPPPESPTLEQTEEEQAAIKALVDSFAKSNLHDAKHQPSKPAGHPSEPRPMRLYNREQLLHLYKSPLVQLPPNMPELRQWFGDNEILLSKKDNELASNGRGRFKRETEDGDASSRPSFRSTPSQPSQMGNFKHQSLRSGDRDRDRDGDRDRETRDKEGLRHLSDKYDRDRLGMLPAGARGKERDSAPLNTNSSNKTSSQNQSTRRGEARDSQKKRSGEPGDDWRRGDASRANDDAERDDSERARSKARDSSKSRRSPSRAMRERDDRALRSDRDRNDYKRERDTDRDQDDDPRRWRDDGKRDERMVARRAERDRELRTKGDHWEPSNDRRWATAEDRDGRYKRASGRDKRSGGNGDELRDRDERREREREKEKEPAWMETYVPTSSSGILGGKSNTGELDGIQAWKKGLKEKELAQQEKMEEPGEPDASAKQDSGEKGLDEIQLFKLLMKREEEKRVDSDASSPAVDLAPEAKLAFHRTENPTVLIRPNTHPQPNLPSAESPESSGIIIPTSKEALQKLQGSTTATDSLASETGLGRFSERPEYNPPAGSRLLALGRTSAKSPVSSSSGPSSTSNETLAKPGTPRTQGFSPFEERALSAEDYGSPAVSGQFDAVQRPIEKPYSSLPPGHAYDDNNGLAYASHKGSRFAKFFDNKSKESAPPGIKPQTPTGFLSSSPNPLQRPEQSIYGDGSSNPPTRTMEDIFEMLNNSSQAQRANMLSHPAPHHPLNNGLLNQTNNITNAPSHPQHFQSNGRLDALYDSRLVDDRFVPDGMVPGLRPAPPPRSRDMYQELPDEALHFHLQRLQQQQQQRGPDPFNGPNPSIYGPQNGRNVGLPLHQAQFRGGPSPGVGPHSQLSGLPPQRLPPGLANLGGRPPHDPAQMLNIPTHPNNSLLHHNAPPSQQQPFNNFLANSNIHFNNSQLRGSIPNLQQLQSPHPSLGPIGLGNNLELRSSQNPNQVLGVGGLGLPGPRGNGPFNPQQNSNHLQGPLVGTRQQQGHPHIPPHLIPHFQPGMNGPSSGHSNDLMALLMSGTHRE</sequence>
<evidence type="ECO:0000313" key="2">
    <source>
        <dbReference type="EMBL" id="EKM83739.1"/>
    </source>
</evidence>
<feature type="region of interest" description="Disordered" evidence="1">
    <location>
        <begin position="960"/>
        <end position="984"/>
    </location>
</feature>
<organism evidence="2 3">
    <name type="scientific">Agaricus bisporus var. burnettii (strain JB137-S8 / ATCC MYA-4627 / FGSC 10392)</name>
    <name type="common">White button mushroom</name>
    <dbReference type="NCBI Taxonomy" id="597362"/>
    <lineage>
        <taxon>Eukaryota</taxon>
        <taxon>Fungi</taxon>
        <taxon>Dikarya</taxon>
        <taxon>Basidiomycota</taxon>
        <taxon>Agaricomycotina</taxon>
        <taxon>Agaricomycetes</taxon>
        <taxon>Agaricomycetidae</taxon>
        <taxon>Agaricales</taxon>
        <taxon>Agaricineae</taxon>
        <taxon>Agaricaceae</taxon>
        <taxon>Agaricus</taxon>
    </lineage>
</organism>
<feature type="compositionally biased region" description="Polar residues" evidence="1">
    <location>
        <begin position="492"/>
        <end position="506"/>
    </location>
</feature>
<dbReference type="HOGENOM" id="CLU_286966_0_0_1"/>
<dbReference type="AlphaFoldDB" id="K5WA35"/>
<feature type="compositionally biased region" description="Basic and acidic residues" evidence="1">
    <location>
        <begin position="48"/>
        <end position="59"/>
    </location>
</feature>
<dbReference type="KEGG" id="abp:AGABI1DRAFT103848"/>
<feature type="region of interest" description="Disordered" evidence="1">
    <location>
        <begin position="654"/>
        <end position="700"/>
    </location>
</feature>
<feature type="compositionally biased region" description="Polar residues" evidence="1">
    <location>
        <begin position="668"/>
        <end position="680"/>
    </location>
</feature>
<feature type="compositionally biased region" description="Basic and acidic residues" evidence="1">
    <location>
        <begin position="206"/>
        <end position="254"/>
    </location>
</feature>
<evidence type="ECO:0000313" key="3">
    <source>
        <dbReference type="Proteomes" id="UP000008493"/>
    </source>
</evidence>
<feature type="compositionally biased region" description="Gly residues" evidence="1">
    <location>
        <begin position="961"/>
        <end position="972"/>
    </location>
</feature>
<evidence type="ECO:0000256" key="1">
    <source>
        <dbReference type="SAM" id="MobiDB-lite"/>
    </source>
</evidence>
<dbReference type="OrthoDB" id="2504266at2759"/>
<feature type="compositionally biased region" description="Basic and acidic residues" evidence="1">
    <location>
        <begin position="410"/>
        <end position="441"/>
    </location>
</feature>
<feature type="region of interest" description="Disordered" evidence="1">
    <location>
        <begin position="455"/>
        <end position="633"/>
    </location>
</feature>
<feature type="region of interest" description="Disordered" evidence="1">
    <location>
        <begin position="91"/>
        <end position="441"/>
    </location>
</feature>
<feature type="compositionally biased region" description="Low complexity" evidence="1">
    <location>
        <begin position="561"/>
        <end position="576"/>
    </location>
</feature>
<protein>
    <submittedName>
        <fullName evidence="2">Uncharacterized protein</fullName>
    </submittedName>
</protein>
<keyword evidence="3" id="KW-1185">Reference proteome</keyword>
<dbReference type="Proteomes" id="UP000008493">
    <property type="component" value="Unassembled WGS sequence"/>
</dbReference>
<name>K5WA35_AGABU</name>
<feature type="compositionally biased region" description="Low complexity" evidence="1">
    <location>
        <begin position="191"/>
        <end position="205"/>
    </location>
</feature>
<gene>
    <name evidence="2" type="ORF">AGABI1DRAFT_103848</name>
</gene>
<feature type="region of interest" description="Disordered" evidence="1">
    <location>
        <begin position="26"/>
        <end position="59"/>
    </location>
</feature>
<dbReference type="InParanoid" id="K5WA35"/>
<feature type="compositionally biased region" description="Polar residues" evidence="1">
    <location>
        <begin position="521"/>
        <end position="533"/>
    </location>
</feature>
<accession>K5WA35</accession>
<dbReference type="OMA" id="NRENGGM"/>
<feature type="compositionally biased region" description="Basic and acidic residues" evidence="1">
    <location>
        <begin position="262"/>
        <end position="378"/>
    </location>
</feature>
<dbReference type="EMBL" id="JH971385">
    <property type="protein sequence ID" value="EKM83739.1"/>
    <property type="molecule type" value="Genomic_DNA"/>
</dbReference>
<dbReference type="STRING" id="597362.K5WA35"/>
<feature type="compositionally biased region" description="Basic and acidic residues" evidence="1">
    <location>
        <begin position="140"/>
        <end position="173"/>
    </location>
</feature>
<reference evidence="3" key="1">
    <citation type="journal article" date="2012" name="Proc. Natl. Acad. Sci. U.S.A.">
        <title>Genome sequence of the button mushroom Agaricus bisporus reveals mechanisms governing adaptation to a humic-rich ecological niche.</title>
        <authorList>
            <person name="Morin E."/>
            <person name="Kohler A."/>
            <person name="Baker A.R."/>
            <person name="Foulongne-Oriol M."/>
            <person name="Lombard V."/>
            <person name="Nagy L.G."/>
            <person name="Ohm R.A."/>
            <person name="Patyshakuliyeva A."/>
            <person name="Brun A."/>
            <person name="Aerts A.L."/>
            <person name="Bailey A.M."/>
            <person name="Billette C."/>
            <person name="Coutinho P.M."/>
            <person name="Deakin G."/>
            <person name="Doddapaneni H."/>
            <person name="Floudas D."/>
            <person name="Grimwood J."/>
            <person name="Hilden K."/>
            <person name="Kuees U."/>
            <person name="LaButti K.M."/>
            <person name="Lapidus A."/>
            <person name="Lindquist E.A."/>
            <person name="Lucas S.M."/>
            <person name="Murat C."/>
            <person name="Riley R.W."/>
            <person name="Salamov A.A."/>
            <person name="Schmutz J."/>
            <person name="Subramanian V."/>
            <person name="Woesten H.A.B."/>
            <person name="Xu J."/>
            <person name="Eastwood D.C."/>
            <person name="Foster G.D."/>
            <person name="Sonnenberg A.S."/>
            <person name="Cullen D."/>
            <person name="de Vries R.P."/>
            <person name="Lundell T."/>
            <person name="Hibbett D.S."/>
            <person name="Henrissat B."/>
            <person name="Burton K.S."/>
            <person name="Kerrigan R.W."/>
            <person name="Challen M.P."/>
            <person name="Grigoriev I.V."/>
            <person name="Martin F."/>
        </authorList>
    </citation>
    <scope>NUCLEOTIDE SEQUENCE [LARGE SCALE GENOMIC DNA]</scope>
    <source>
        <strain evidence="3">JB137-S8 / ATCC MYA-4627 / FGSC 10392</strain>
    </source>
</reference>
<dbReference type="GeneID" id="18821937"/>
<feature type="compositionally biased region" description="Polar residues" evidence="1">
    <location>
        <begin position="384"/>
        <end position="399"/>
    </location>
</feature>
<dbReference type="eggNOG" id="ENOG502SC82">
    <property type="taxonomic scope" value="Eukaryota"/>
</dbReference>
<feature type="compositionally biased region" description="Polar residues" evidence="1">
    <location>
        <begin position="116"/>
        <end position="135"/>
    </location>
</feature>
<proteinExistence type="predicted"/>
<feature type="region of interest" description="Disordered" evidence="1">
    <location>
        <begin position="804"/>
        <end position="882"/>
    </location>
</feature>
<dbReference type="RefSeq" id="XP_007325576.1">
    <property type="nucleotide sequence ID" value="XM_007325514.1"/>
</dbReference>